<dbReference type="EMBL" id="JAFCMP010000027">
    <property type="protein sequence ID" value="KAG5190849.1"/>
    <property type="molecule type" value="Genomic_DNA"/>
</dbReference>
<keyword evidence="3" id="KW-1185">Reference proteome</keyword>
<evidence type="ECO:0000259" key="1">
    <source>
        <dbReference type="PROSITE" id="PS50011"/>
    </source>
</evidence>
<name>A0A835ZHR9_9STRA</name>
<sequence>MIEGLAADIMMTVLGRLHGDFRMEATAFLDSHVMRSVLAAGSMMGYCDVEPKCSRHRSGADLLLVLGGSTAALSTDGSSMLSSAAAAAAESSLAVTAAVVADYSSVVDVTVWLLGCIFAELLGVQRTSVPRYQYRMPLLPGKSCFPLSADMAPRTPASDRRRFLARLCPRSPRLLEDLHRAASPAALSLLCSVLQFIPARRATVAQALEHKQLAARQRRPPRWRLYC</sequence>
<dbReference type="SUPFAM" id="SSF56112">
    <property type="entry name" value="Protein kinase-like (PK-like)"/>
    <property type="match status" value="1"/>
</dbReference>
<reference evidence="2" key="1">
    <citation type="submission" date="2021-02" db="EMBL/GenBank/DDBJ databases">
        <title>First Annotated Genome of the Yellow-green Alga Tribonema minus.</title>
        <authorList>
            <person name="Mahan K.M."/>
        </authorList>
    </citation>
    <scope>NUCLEOTIDE SEQUENCE</scope>
    <source>
        <strain evidence="2">UTEX B ZZ1240</strain>
    </source>
</reference>
<proteinExistence type="predicted"/>
<dbReference type="InterPro" id="IPR000719">
    <property type="entry name" value="Prot_kinase_dom"/>
</dbReference>
<protein>
    <recommendedName>
        <fullName evidence="1">Protein kinase domain-containing protein</fullName>
    </recommendedName>
</protein>
<dbReference type="Gene3D" id="1.10.510.10">
    <property type="entry name" value="Transferase(Phosphotransferase) domain 1"/>
    <property type="match status" value="1"/>
</dbReference>
<dbReference type="Proteomes" id="UP000664859">
    <property type="component" value="Unassembled WGS sequence"/>
</dbReference>
<accession>A0A835ZHR9</accession>
<evidence type="ECO:0000313" key="2">
    <source>
        <dbReference type="EMBL" id="KAG5190849.1"/>
    </source>
</evidence>
<dbReference type="AlphaFoldDB" id="A0A835ZHR9"/>
<feature type="domain" description="Protein kinase" evidence="1">
    <location>
        <begin position="1"/>
        <end position="213"/>
    </location>
</feature>
<comment type="caution">
    <text evidence="2">The sequence shown here is derived from an EMBL/GenBank/DDBJ whole genome shotgun (WGS) entry which is preliminary data.</text>
</comment>
<dbReference type="GO" id="GO:0005524">
    <property type="term" value="F:ATP binding"/>
    <property type="evidence" value="ECO:0007669"/>
    <property type="project" value="InterPro"/>
</dbReference>
<dbReference type="InterPro" id="IPR011009">
    <property type="entry name" value="Kinase-like_dom_sf"/>
</dbReference>
<gene>
    <name evidence="2" type="ORF">JKP88DRAFT_285664</name>
</gene>
<organism evidence="2 3">
    <name type="scientific">Tribonema minus</name>
    <dbReference type="NCBI Taxonomy" id="303371"/>
    <lineage>
        <taxon>Eukaryota</taxon>
        <taxon>Sar</taxon>
        <taxon>Stramenopiles</taxon>
        <taxon>Ochrophyta</taxon>
        <taxon>PX clade</taxon>
        <taxon>Xanthophyceae</taxon>
        <taxon>Tribonematales</taxon>
        <taxon>Tribonemataceae</taxon>
        <taxon>Tribonema</taxon>
    </lineage>
</organism>
<dbReference type="PROSITE" id="PS50011">
    <property type="entry name" value="PROTEIN_KINASE_DOM"/>
    <property type="match status" value="1"/>
</dbReference>
<evidence type="ECO:0000313" key="3">
    <source>
        <dbReference type="Proteomes" id="UP000664859"/>
    </source>
</evidence>
<dbReference type="GO" id="GO:0004672">
    <property type="term" value="F:protein kinase activity"/>
    <property type="evidence" value="ECO:0007669"/>
    <property type="project" value="InterPro"/>
</dbReference>